<dbReference type="AlphaFoldDB" id="Q5M4A3"/>
<dbReference type="Proteomes" id="UP000001170">
    <property type="component" value="Chromosome"/>
</dbReference>
<proteinExistence type="predicted"/>
<dbReference type="HOGENOM" id="CLU_1266331_0_0_9"/>
<gene>
    <name evidence="1" type="ordered locus">stu1093</name>
</gene>
<evidence type="ECO:0000313" key="2">
    <source>
        <dbReference type="Proteomes" id="UP000001170"/>
    </source>
</evidence>
<protein>
    <submittedName>
        <fullName evidence="1">Uncharacterized protein</fullName>
    </submittedName>
</protein>
<sequence length="218" mass="24593">MPLIYLLTKAHSTIMIIQPIMAPECVSKISFNLIISRDQYIFMIIPAASAIRTAKAAASCPHLPINKKLAIIFRMALIIVEYNAYFSRLVGIKTPSLNIQDIIEQINAKHKILNEDTADMYSSPEIIKTTCLLSIINPTIDGNITRSKPLKISLNKVLYSLTKFFPHNIDNLENTVSNYLSLVDAEEHNLQKRTFSLIKICTNIISCQKYSCTIHINI</sequence>
<reference evidence="1 2" key="1">
    <citation type="journal article" date="2004" name="Nat. Biotechnol.">
        <title>Complete sequence and comparative genome analysis of the dairy bacterium Streptococcus thermophilus.</title>
        <authorList>
            <person name="Bolotin A."/>
            <person name="Quinquis B."/>
            <person name="Renault P."/>
            <person name="Sorokin A."/>
            <person name="Ehrlich S.D."/>
            <person name="Kulakauskas S."/>
            <person name="Lapidus A."/>
            <person name="Goltsman E."/>
            <person name="Mazur M."/>
            <person name="Pusch G.D."/>
            <person name="Fonstein M."/>
            <person name="Overbeek R."/>
            <person name="Kyprides N."/>
            <person name="Purnelle B."/>
            <person name="Prozzi D."/>
            <person name="Ngui K."/>
            <person name="Masuy D."/>
            <person name="Hancy F."/>
            <person name="Burteau S."/>
            <person name="Boutry M."/>
            <person name="Delcour J."/>
            <person name="Goffeau A."/>
            <person name="Hols P."/>
        </authorList>
    </citation>
    <scope>NUCLEOTIDE SEQUENCE [LARGE SCALE GENOMIC DNA]</scope>
    <source>
        <strain evidence="2">ATCC BAA-250 / LMG 18311</strain>
    </source>
</reference>
<dbReference type="KEGG" id="stl:stu1093"/>
<dbReference type="EMBL" id="CP000023">
    <property type="protein sequence ID" value="AAV60732.1"/>
    <property type="molecule type" value="Genomic_DNA"/>
</dbReference>
<organism evidence="1 2">
    <name type="scientific">Streptococcus thermophilus (strain ATCC BAA-250 / LMG 18311)</name>
    <dbReference type="NCBI Taxonomy" id="264199"/>
    <lineage>
        <taxon>Bacteria</taxon>
        <taxon>Bacillati</taxon>
        <taxon>Bacillota</taxon>
        <taxon>Bacilli</taxon>
        <taxon>Lactobacillales</taxon>
        <taxon>Streptococcaceae</taxon>
        <taxon>Streptococcus</taxon>
    </lineage>
</organism>
<accession>Q5M4A3</accession>
<evidence type="ECO:0000313" key="1">
    <source>
        <dbReference type="EMBL" id="AAV60732.1"/>
    </source>
</evidence>
<keyword evidence="2" id="KW-1185">Reference proteome</keyword>
<name>Q5M4A3_STRT2</name>